<keyword evidence="1" id="KW-0472">Membrane</keyword>
<proteinExistence type="predicted"/>
<feature type="transmembrane region" description="Helical" evidence="1">
    <location>
        <begin position="46"/>
        <end position="66"/>
    </location>
</feature>
<dbReference type="AlphaFoldDB" id="A0AAU9EGX5"/>
<keyword evidence="1" id="KW-1133">Transmembrane helix</keyword>
<dbReference type="GO" id="GO:0043164">
    <property type="term" value="P:Gram-negative-bacterium-type cell wall biogenesis"/>
    <property type="evidence" value="ECO:0007669"/>
    <property type="project" value="TreeGrafter"/>
</dbReference>
<gene>
    <name evidence="3" type="ORF">FAK_28080</name>
</gene>
<dbReference type="GO" id="GO:0000270">
    <property type="term" value="P:peptidoglycan metabolic process"/>
    <property type="evidence" value="ECO:0007669"/>
    <property type="project" value="TreeGrafter"/>
</dbReference>
<dbReference type="GO" id="GO:0005886">
    <property type="term" value="C:plasma membrane"/>
    <property type="evidence" value="ECO:0007669"/>
    <property type="project" value="TreeGrafter"/>
</dbReference>
<evidence type="ECO:0000313" key="4">
    <source>
        <dbReference type="Proteomes" id="UP001366166"/>
    </source>
</evidence>
<dbReference type="EMBL" id="AP028679">
    <property type="protein sequence ID" value="BEQ15742.1"/>
    <property type="molecule type" value="Genomic_DNA"/>
</dbReference>
<dbReference type="InterPro" id="IPR003848">
    <property type="entry name" value="DUF218"/>
</dbReference>
<evidence type="ECO:0000313" key="3">
    <source>
        <dbReference type="EMBL" id="BEQ15742.1"/>
    </source>
</evidence>
<dbReference type="InterPro" id="IPR051599">
    <property type="entry name" value="Cell_Envelope_Assoc"/>
</dbReference>
<accession>A0AAU9EGX5</accession>
<keyword evidence="4" id="KW-1185">Reference proteome</keyword>
<dbReference type="Proteomes" id="UP001366166">
    <property type="component" value="Chromosome"/>
</dbReference>
<dbReference type="KEGG" id="dmp:FAK_28080"/>
<dbReference type="PANTHER" id="PTHR30336">
    <property type="entry name" value="INNER MEMBRANE PROTEIN, PROBABLE PERMEASE"/>
    <property type="match status" value="1"/>
</dbReference>
<dbReference type="CDD" id="cd06259">
    <property type="entry name" value="YdcF-like"/>
    <property type="match status" value="1"/>
</dbReference>
<dbReference type="Pfam" id="PF02698">
    <property type="entry name" value="DUF218"/>
    <property type="match status" value="1"/>
</dbReference>
<organism evidence="3 4">
    <name type="scientific">Desulfoferula mesophila</name>
    <dbReference type="NCBI Taxonomy" id="3058419"/>
    <lineage>
        <taxon>Bacteria</taxon>
        <taxon>Pseudomonadati</taxon>
        <taxon>Thermodesulfobacteriota</taxon>
        <taxon>Desulfarculia</taxon>
        <taxon>Desulfarculales</taxon>
        <taxon>Desulfarculaceae</taxon>
        <taxon>Desulfoferula</taxon>
    </lineage>
</organism>
<evidence type="ECO:0000256" key="1">
    <source>
        <dbReference type="SAM" id="Phobius"/>
    </source>
</evidence>
<feature type="transmembrane region" description="Helical" evidence="1">
    <location>
        <begin position="12"/>
        <end position="34"/>
    </location>
</feature>
<evidence type="ECO:0000259" key="2">
    <source>
        <dbReference type="Pfam" id="PF02698"/>
    </source>
</evidence>
<name>A0AAU9EGX5_9BACT</name>
<sequence>MALWGFWAKKLISCLALPLGQVLLLGLVGALIWWRRPTRRLGPWLMVLAGLWLLVLSLPVTGIVLMRPLEARNWSYATPAGLSARGVRDIVVLNGGTSLGDNSPADRLGSATLKRLLEGVRLWRGLRGAKLVLSGGGVDRPVEQEQVMIALARELGVPRKAMAAESLSWDTEDQARVLKARLQGKPFALVTSAMHMPRSLAWFRAYGLDPVAAPCDFRTKDPRLSLSSFLPSAAGLQNSEEAIHEYLGLGWLWLKQVLGTEPEKATS</sequence>
<keyword evidence="1" id="KW-0812">Transmembrane</keyword>
<protein>
    <submittedName>
        <fullName evidence="3">Membrane protein</fullName>
    </submittedName>
</protein>
<dbReference type="PANTHER" id="PTHR30336:SF4">
    <property type="entry name" value="ENVELOPE BIOGENESIS FACTOR ELYC"/>
    <property type="match status" value="1"/>
</dbReference>
<reference evidence="4" key="1">
    <citation type="journal article" date="2023" name="Arch. Microbiol.">
        <title>Desulfoferula mesophilus gen. nov. sp. nov., a mesophilic sulfate-reducing bacterium isolated from a brackish lake sediment.</title>
        <authorList>
            <person name="Watanabe T."/>
            <person name="Yabe T."/>
            <person name="Tsuji J.M."/>
            <person name="Fukui M."/>
        </authorList>
    </citation>
    <scope>NUCLEOTIDE SEQUENCE [LARGE SCALE GENOMIC DNA]</scope>
    <source>
        <strain evidence="4">12FAK</strain>
    </source>
</reference>
<dbReference type="RefSeq" id="WP_338600602.1">
    <property type="nucleotide sequence ID" value="NZ_AP028679.1"/>
</dbReference>
<feature type="domain" description="DUF218" evidence="2">
    <location>
        <begin position="90"/>
        <end position="248"/>
    </location>
</feature>